<protein>
    <recommendedName>
        <fullName evidence="6 19">Adenosylcobinamide-GDP ribazoletransferase</fullName>
        <ecNumber evidence="5 19">2.7.8.26</ecNumber>
    </recommendedName>
    <alternativeName>
        <fullName evidence="16 19">Cobalamin synthase</fullName>
    </alternativeName>
    <alternativeName>
        <fullName evidence="15 19">Cobalamin-5'-phosphate synthase</fullName>
    </alternativeName>
</protein>
<keyword evidence="11 19" id="KW-0460">Magnesium</keyword>
<dbReference type="GO" id="GO:0008818">
    <property type="term" value="F:cobalamin 5'-phosphate synthase activity"/>
    <property type="evidence" value="ECO:0007669"/>
    <property type="project" value="UniProtKB-UniRule"/>
</dbReference>
<evidence type="ECO:0000256" key="16">
    <source>
        <dbReference type="ARBA" id="ARBA00032853"/>
    </source>
</evidence>
<proteinExistence type="inferred from homology"/>
<evidence type="ECO:0000256" key="8">
    <source>
        <dbReference type="ARBA" id="ARBA00022573"/>
    </source>
</evidence>
<evidence type="ECO:0000256" key="18">
    <source>
        <dbReference type="ARBA" id="ARBA00049504"/>
    </source>
</evidence>
<evidence type="ECO:0000313" key="21">
    <source>
        <dbReference type="Proteomes" id="UP000184191"/>
    </source>
</evidence>
<comment type="catalytic activity">
    <reaction evidence="17 19">
        <text>alpha-ribazole + adenosylcob(III)inamide-GDP = adenosylcob(III)alamin + GMP + H(+)</text>
        <dbReference type="Rhea" id="RHEA:16049"/>
        <dbReference type="ChEBI" id="CHEBI:10329"/>
        <dbReference type="ChEBI" id="CHEBI:15378"/>
        <dbReference type="ChEBI" id="CHEBI:18408"/>
        <dbReference type="ChEBI" id="CHEBI:58115"/>
        <dbReference type="ChEBI" id="CHEBI:60487"/>
        <dbReference type="EC" id="2.7.8.26"/>
    </reaction>
</comment>
<dbReference type="PANTHER" id="PTHR34148">
    <property type="entry name" value="ADENOSYLCOBINAMIDE-GDP RIBAZOLETRANSFERASE"/>
    <property type="match status" value="1"/>
</dbReference>
<feature type="transmembrane region" description="Helical" evidence="19">
    <location>
        <begin position="178"/>
        <end position="200"/>
    </location>
</feature>
<evidence type="ECO:0000256" key="1">
    <source>
        <dbReference type="ARBA" id="ARBA00001946"/>
    </source>
</evidence>
<evidence type="ECO:0000256" key="12">
    <source>
        <dbReference type="ARBA" id="ARBA00022989"/>
    </source>
</evidence>
<comment type="pathway">
    <text evidence="3 19">Cofactor biosynthesis; adenosylcobalamin biosynthesis; adenosylcobalamin from cob(II)yrinate a,c-diamide: step 7/7.</text>
</comment>
<evidence type="ECO:0000313" key="20">
    <source>
        <dbReference type="EMBL" id="SHK91992.1"/>
    </source>
</evidence>
<comment type="cofactor">
    <cofactor evidence="1 19">
        <name>Mg(2+)</name>
        <dbReference type="ChEBI" id="CHEBI:18420"/>
    </cofactor>
</comment>
<keyword evidence="10 19" id="KW-0812">Transmembrane</keyword>
<evidence type="ECO:0000256" key="5">
    <source>
        <dbReference type="ARBA" id="ARBA00013200"/>
    </source>
</evidence>
<dbReference type="NCBIfam" id="TIGR00317">
    <property type="entry name" value="cobS"/>
    <property type="match status" value="1"/>
</dbReference>
<dbReference type="PANTHER" id="PTHR34148:SF1">
    <property type="entry name" value="ADENOSYLCOBINAMIDE-GDP RIBAZOLETRANSFERASE"/>
    <property type="match status" value="1"/>
</dbReference>
<keyword evidence="7 19" id="KW-1003">Cell membrane</keyword>
<evidence type="ECO:0000256" key="17">
    <source>
        <dbReference type="ARBA" id="ARBA00048623"/>
    </source>
</evidence>
<evidence type="ECO:0000256" key="15">
    <source>
        <dbReference type="ARBA" id="ARBA00032605"/>
    </source>
</evidence>
<evidence type="ECO:0000256" key="11">
    <source>
        <dbReference type="ARBA" id="ARBA00022842"/>
    </source>
</evidence>
<gene>
    <name evidence="19" type="primary">cobS</name>
    <name evidence="20" type="ORF">SAMN05444414_102276</name>
</gene>
<evidence type="ECO:0000256" key="4">
    <source>
        <dbReference type="ARBA" id="ARBA00010561"/>
    </source>
</evidence>
<keyword evidence="8 19" id="KW-0169">Cobalamin biosynthesis</keyword>
<feature type="transmembrane region" description="Helical" evidence="19">
    <location>
        <begin position="114"/>
        <end position="137"/>
    </location>
</feature>
<name>A0A1M6WDY9_9RHOB</name>
<dbReference type="EC" id="2.7.8.26" evidence="5 19"/>
<comment type="catalytic activity">
    <reaction evidence="18 19">
        <text>alpha-ribazole 5'-phosphate + adenosylcob(III)inamide-GDP = adenosylcob(III)alamin 5'-phosphate + GMP + H(+)</text>
        <dbReference type="Rhea" id="RHEA:23560"/>
        <dbReference type="ChEBI" id="CHEBI:15378"/>
        <dbReference type="ChEBI" id="CHEBI:57918"/>
        <dbReference type="ChEBI" id="CHEBI:58115"/>
        <dbReference type="ChEBI" id="CHEBI:60487"/>
        <dbReference type="ChEBI" id="CHEBI:60493"/>
        <dbReference type="EC" id="2.7.8.26"/>
    </reaction>
</comment>
<feature type="transmembrane region" description="Helical" evidence="19">
    <location>
        <begin position="39"/>
        <end position="62"/>
    </location>
</feature>
<comment type="subcellular location">
    <subcellularLocation>
        <location evidence="2 19">Cell membrane</location>
        <topology evidence="2 19">Multi-pass membrane protein</topology>
    </subcellularLocation>
</comment>
<dbReference type="GO" id="GO:0051073">
    <property type="term" value="F:adenosylcobinamide-GDP ribazoletransferase activity"/>
    <property type="evidence" value="ECO:0007669"/>
    <property type="project" value="UniProtKB-UniRule"/>
</dbReference>
<evidence type="ECO:0000256" key="2">
    <source>
        <dbReference type="ARBA" id="ARBA00004651"/>
    </source>
</evidence>
<dbReference type="STRING" id="1054996.SAMN05444414_102276"/>
<keyword evidence="13 19" id="KW-0472">Membrane</keyword>
<dbReference type="GO" id="GO:0005886">
    <property type="term" value="C:plasma membrane"/>
    <property type="evidence" value="ECO:0007669"/>
    <property type="project" value="UniProtKB-SubCell"/>
</dbReference>
<dbReference type="RefSeq" id="WP_073195126.1">
    <property type="nucleotide sequence ID" value="NZ_FRBN01000002.1"/>
</dbReference>
<evidence type="ECO:0000256" key="14">
    <source>
        <dbReference type="ARBA" id="ARBA00025228"/>
    </source>
</evidence>
<dbReference type="InterPro" id="IPR003805">
    <property type="entry name" value="CobS"/>
</dbReference>
<accession>A0A1M6WDY9</accession>
<evidence type="ECO:0000256" key="6">
    <source>
        <dbReference type="ARBA" id="ARBA00015850"/>
    </source>
</evidence>
<evidence type="ECO:0000256" key="9">
    <source>
        <dbReference type="ARBA" id="ARBA00022679"/>
    </source>
</evidence>
<evidence type="ECO:0000256" key="10">
    <source>
        <dbReference type="ARBA" id="ARBA00022692"/>
    </source>
</evidence>
<feature type="transmembrane region" description="Helical" evidence="19">
    <location>
        <begin position="68"/>
        <end position="84"/>
    </location>
</feature>
<evidence type="ECO:0000256" key="13">
    <source>
        <dbReference type="ARBA" id="ARBA00023136"/>
    </source>
</evidence>
<dbReference type="GO" id="GO:0009236">
    <property type="term" value="P:cobalamin biosynthetic process"/>
    <property type="evidence" value="ECO:0007669"/>
    <property type="project" value="UniProtKB-UniRule"/>
</dbReference>
<reference evidence="21" key="1">
    <citation type="submission" date="2016-11" db="EMBL/GenBank/DDBJ databases">
        <authorList>
            <person name="Varghese N."/>
            <person name="Submissions S."/>
        </authorList>
    </citation>
    <scope>NUCLEOTIDE SEQUENCE [LARGE SCALE GENOMIC DNA]</scope>
    <source>
        <strain evidence="21">DSM 29327</strain>
    </source>
</reference>
<organism evidence="20 21">
    <name type="scientific">Roseovarius marisflavi</name>
    <dbReference type="NCBI Taxonomy" id="1054996"/>
    <lineage>
        <taxon>Bacteria</taxon>
        <taxon>Pseudomonadati</taxon>
        <taxon>Pseudomonadota</taxon>
        <taxon>Alphaproteobacteria</taxon>
        <taxon>Rhodobacterales</taxon>
        <taxon>Roseobacteraceae</taxon>
        <taxon>Roseovarius</taxon>
    </lineage>
</organism>
<feature type="transmembrane region" description="Helical" evidence="19">
    <location>
        <begin position="206"/>
        <end position="223"/>
    </location>
</feature>
<sequence>MTENDKSLIRPVDLPLALSLLTRLPVRVSAYERSAEAAWAYPLVGVVLGTLAALGGLAAGWIGLPPPLSALVALSLLIVLSGAMHEDGLADTADGLWGGWTREKRLEIMKDSHIGSYGVLALILSVGARWGALWLLFEAGPATAAVALIAAATLSRGVMPALMAALPHARDTGLSRRVGGVAPISAAVAGMLAGAIAIVILGGAGVTAVLCAGVAALGVGAIARAKIGGQTGDILGASQQIAEIAVLFSLLA</sequence>
<dbReference type="Proteomes" id="UP000184191">
    <property type="component" value="Unassembled WGS sequence"/>
</dbReference>
<feature type="transmembrane region" description="Helical" evidence="19">
    <location>
        <begin position="143"/>
        <end position="166"/>
    </location>
</feature>
<comment type="similarity">
    <text evidence="4 19">Belongs to the CobS family.</text>
</comment>
<evidence type="ECO:0000256" key="19">
    <source>
        <dbReference type="HAMAP-Rule" id="MF_00719"/>
    </source>
</evidence>
<dbReference type="Pfam" id="PF02654">
    <property type="entry name" value="CobS"/>
    <property type="match status" value="1"/>
</dbReference>
<keyword evidence="9 19" id="KW-0808">Transferase</keyword>
<evidence type="ECO:0000256" key="7">
    <source>
        <dbReference type="ARBA" id="ARBA00022475"/>
    </source>
</evidence>
<evidence type="ECO:0000256" key="3">
    <source>
        <dbReference type="ARBA" id="ARBA00004663"/>
    </source>
</evidence>
<keyword evidence="12 19" id="KW-1133">Transmembrane helix</keyword>
<dbReference type="UniPathway" id="UPA00148">
    <property type="reaction ID" value="UER00238"/>
</dbReference>
<dbReference type="OrthoDB" id="9794626at2"/>
<dbReference type="AlphaFoldDB" id="A0A1M6WDY9"/>
<keyword evidence="21" id="KW-1185">Reference proteome</keyword>
<dbReference type="EMBL" id="FRBN01000002">
    <property type="protein sequence ID" value="SHK91992.1"/>
    <property type="molecule type" value="Genomic_DNA"/>
</dbReference>
<dbReference type="HAMAP" id="MF_00719">
    <property type="entry name" value="CobS"/>
    <property type="match status" value="1"/>
</dbReference>
<comment type="function">
    <text evidence="14 19">Joins adenosylcobinamide-GDP and alpha-ribazole to generate adenosylcobalamin (Ado-cobalamin). Also synthesizes adenosylcobalamin 5'-phosphate from adenosylcobinamide-GDP and alpha-ribazole 5'-phosphate.</text>
</comment>